<dbReference type="GO" id="GO:0003949">
    <property type="term" value="F:1-(5-phosphoribosyl)-5-[(5-phosphoribosylamino)methylideneamino]imidazole-4-carboxamide isomerase activity"/>
    <property type="evidence" value="ECO:0007669"/>
    <property type="project" value="UniProtKB-EC"/>
</dbReference>
<dbReference type="EC" id="5.3.1.16" evidence="2"/>
<dbReference type="Pfam" id="PF00977">
    <property type="entry name" value="His_biosynth"/>
    <property type="match status" value="1"/>
</dbReference>
<evidence type="ECO:0000313" key="2">
    <source>
        <dbReference type="EMBL" id="AIF22835.1"/>
    </source>
</evidence>
<proteinExistence type="inferred from homology"/>
<dbReference type="GO" id="GO:0000105">
    <property type="term" value="P:L-histidine biosynthetic process"/>
    <property type="evidence" value="ECO:0007669"/>
    <property type="project" value="UniProtKB-KW"/>
</dbReference>
<name>A0A075I4M5_9ARCH</name>
<gene>
    <name evidence="2" type="primary">hisA</name>
</gene>
<keyword evidence="1" id="KW-0028">Amino-acid biosynthesis</keyword>
<keyword evidence="1" id="KW-0368">Histidine biosynthesis</keyword>
<dbReference type="SUPFAM" id="SSF51366">
    <property type="entry name" value="Ribulose-phoshate binding barrel"/>
    <property type="match status" value="1"/>
</dbReference>
<dbReference type="EMBL" id="KF901217">
    <property type="protein sequence ID" value="AIF22835.1"/>
    <property type="molecule type" value="Genomic_DNA"/>
</dbReference>
<keyword evidence="2" id="KW-0413">Isomerase</keyword>
<evidence type="ECO:0000256" key="1">
    <source>
        <dbReference type="RuleBase" id="RU003657"/>
    </source>
</evidence>
<dbReference type="InterPro" id="IPR013785">
    <property type="entry name" value="Aldolase_TIM"/>
</dbReference>
<protein>
    <submittedName>
        <fullName evidence="2">1-(5-phosphoribosyl)-5-((5-phosphoribosylamino)methylideneamino)imidazole-4-carboxamideisomerase (HisA)</fullName>
        <ecNumber evidence="2">5.3.1.16</ecNumber>
    </submittedName>
</protein>
<organism evidence="2">
    <name type="scientific">uncultured marine thaumarchaeote SAT1000_10_G09</name>
    <dbReference type="NCBI Taxonomy" id="1456375"/>
    <lineage>
        <taxon>Archaea</taxon>
        <taxon>Nitrososphaerota</taxon>
        <taxon>environmental samples</taxon>
    </lineage>
</organism>
<reference evidence="2" key="1">
    <citation type="journal article" date="2014" name="Genome Biol. Evol.">
        <title>Pangenome evidence for extensive interdomain horizontal transfer affecting lineage core and shell genes in uncultured planktonic thaumarchaeota and euryarchaeota.</title>
        <authorList>
            <person name="Deschamps P."/>
            <person name="Zivanovic Y."/>
            <person name="Moreira D."/>
            <person name="Rodriguez-Valera F."/>
            <person name="Lopez-Garcia P."/>
        </authorList>
    </citation>
    <scope>NUCLEOTIDE SEQUENCE</scope>
</reference>
<comment type="similarity">
    <text evidence="1">Belongs to the HisA/HisF family.</text>
</comment>
<dbReference type="InterPro" id="IPR006062">
    <property type="entry name" value="His_biosynth"/>
</dbReference>
<sequence length="71" mass="7942">MKEFLHVGFTEFLLTNINRDGTLEGPDLEFLKEACDLDKANVIASGGISNIDDIPKVKEKCMGCYFRESTL</sequence>
<dbReference type="InterPro" id="IPR011060">
    <property type="entry name" value="RibuloseP-bd_barrel"/>
</dbReference>
<accession>A0A075I4M5</accession>
<dbReference type="Gene3D" id="3.20.20.70">
    <property type="entry name" value="Aldolase class I"/>
    <property type="match status" value="1"/>
</dbReference>
<dbReference type="AlphaFoldDB" id="A0A075I4M5"/>